<evidence type="ECO:0000313" key="1">
    <source>
        <dbReference type="EMBL" id="TWU51438.1"/>
    </source>
</evidence>
<dbReference type="AlphaFoldDB" id="A0A5C6ER78"/>
<protein>
    <submittedName>
        <fullName evidence="1">Uncharacterized protein</fullName>
    </submittedName>
</protein>
<keyword evidence="2" id="KW-1185">Reference proteome</keyword>
<comment type="caution">
    <text evidence="1">The sequence shown here is derived from an EMBL/GenBank/DDBJ whole genome shotgun (WGS) entry which is preliminary data.</text>
</comment>
<accession>A0A5C6ER78</accession>
<name>A0A5C6ER78_9BACT</name>
<dbReference type="Proteomes" id="UP000317977">
    <property type="component" value="Unassembled WGS sequence"/>
</dbReference>
<organism evidence="1 2">
    <name type="scientific">Rubripirellula reticaptiva</name>
    <dbReference type="NCBI Taxonomy" id="2528013"/>
    <lineage>
        <taxon>Bacteria</taxon>
        <taxon>Pseudomonadati</taxon>
        <taxon>Planctomycetota</taxon>
        <taxon>Planctomycetia</taxon>
        <taxon>Pirellulales</taxon>
        <taxon>Pirellulaceae</taxon>
        <taxon>Rubripirellula</taxon>
    </lineage>
</organism>
<dbReference type="EMBL" id="SJPX01000003">
    <property type="protein sequence ID" value="TWU51438.1"/>
    <property type="molecule type" value="Genomic_DNA"/>
</dbReference>
<reference evidence="1 2" key="1">
    <citation type="submission" date="2019-02" db="EMBL/GenBank/DDBJ databases">
        <title>Deep-cultivation of Planctomycetes and their phenomic and genomic characterization uncovers novel biology.</title>
        <authorList>
            <person name="Wiegand S."/>
            <person name="Jogler M."/>
            <person name="Boedeker C."/>
            <person name="Pinto D."/>
            <person name="Vollmers J."/>
            <person name="Rivas-Marin E."/>
            <person name="Kohn T."/>
            <person name="Peeters S.H."/>
            <person name="Heuer A."/>
            <person name="Rast P."/>
            <person name="Oberbeckmann S."/>
            <person name="Bunk B."/>
            <person name="Jeske O."/>
            <person name="Meyerdierks A."/>
            <person name="Storesund J.E."/>
            <person name="Kallscheuer N."/>
            <person name="Luecker S."/>
            <person name="Lage O.M."/>
            <person name="Pohl T."/>
            <person name="Merkel B.J."/>
            <person name="Hornburger P."/>
            <person name="Mueller R.-W."/>
            <person name="Bruemmer F."/>
            <person name="Labrenz M."/>
            <person name="Spormann A.M."/>
            <person name="Op Den Camp H."/>
            <person name="Overmann J."/>
            <person name="Amann R."/>
            <person name="Jetten M.S.M."/>
            <person name="Mascher T."/>
            <person name="Medema M.H."/>
            <person name="Devos D.P."/>
            <person name="Kaster A.-K."/>
            <person name="Ovreas L."/>
            <person name="Rohde M."/>
            <person name="Galperin M.Y."/>
            <person name="Jogler C."/>
        </authorList>
    </citation>
    <scope>NUCLEOTIDE SEQUENCE [LARGE SCALE GENOMIC DNA]</scope>
    <source>
        <strain evidence="1 2">Poly59</strain>
    </source>
</reference>
<evidence type="ECO:0000313" key="2">
    <source>
        <dbReference type="Proteomes" id="UP000317977"/>
    </source>
</evidence>
<proteinExistence type="predicted"/>
<sequence>MHPADERDFEHLLVSDEAIRFIAGPRWKAETPVTSRSLADIDTNYCIVWSTSDIAKLKAEYIPACDDWYCRSEYATIQFLRSEIDEALITEGRIAVSTVPSRDFPTSRVKSLEKRYSDLRKYFRKNYSNSIIQWRNPTVAYAPAGPNRSANPSKPDPQVWVGPHALRWLREEPDRRIKQSRQSIVEAVLVDGMG</sequence>
<gene>
    <name evidence="1" type="ORF">Poly59_30300</name>
</gene>